<dbReference type="PROSITE" id="PS51186">
    <property type="entry name" value="GNAT"/>
    <property type="match status" value="1"/>
</dbReference>
<keyword evidence="2" id="KW-0808">Transferase</keyword>
<dbReference type="Gene3D" id="3.40.630.30">
    <property type="match status" value="1"/>
</dbReference>
<feature type="domain" description="N-acetyltransferase" evidence="1">
    <location>
        <begin position="1"/>
        <end position="152"/>
    </location>
</feature>
<reference evidence="2 3" key="1">
    <citation type="submission" date="2018-05" db="EMBL/GenBank/DDBJ databases">
        <title>Paenibacillus flagellatus sp. nov., isolated from selenium mineral soil.</title>
        <authorList>
            <person name="Dai X."/>
        </authorList>
    </citation>
    <scope>NUCLEOTIDE SEQUENCE [LARGE SCALE GENOMIC DNA]</scope>
    <source>
        <strain evidence="2 3">DXL2</strain>
    </source>
</reference>
<organism evidence="2 3">
    <name type="scientific">Paenibacillus flagellatus</name>
    <dbReference type="NCBI Taxonomy" id="2211139"/>
    <lineage>
        <taxon>Bacteria</taxon>
        <taxon>Bacillati</taxon>
        <taxon>Bacillota</taxon>
        <taxon>Bacilli</taxon>
        <taxon>Bacillales</taxon>
        <taxon>Paenibacillaceae</taxon>
        <taxon>Paenibacillus</taxon>
    </lineage>
</organism>
<dbReference type="InterPro" id="IPR016181">
    <property type="entry name" value="Acyl_CoA_acyltransferase"/>
</dbReference>
<proteinExistence type="predicted"/>
<dbReference type="OrthoDB" id="9797178at2"/>
<dbReference type="SUPFAM" id="SSF55729">
    <property type="entry name" value="Acyl-CoA N-acyltransferases (Nat)"/>
    <property type="match status" value="1"/>
</dbReference>
<dbReference type="GO" id="GO:0016747">
    <property type="term" value="F:acyltransferase activity, transferring groups other than amino-acyl groups"/>
    <property type="evidence" value="ECO:0007669"/>
    <property type="project" value="InterPro"/>
</dbReference>
<evidence type="ECO:0000259" key="1">
    <source>
        <dbReference type="PROSITE" id="PS51186"/>
    </source>
</evidence>
<dbReference type="InterPro" id="IPR000182">
    <property type="entry name" value="GNAT_dom"/>
</dbReference>
<evidence type="ECO:0000313" key="2">
    <source>
        <dbReference type="EMBL" id="PYI54633.1"/>
    </source>
</evidence>
<dbReference type="EMBL" id="QJVJ01000005">
    <property type="protein sequence ID" value="PYI54633.1"/>
    <property type="molecule type" value="Genomic_DNA"/>
</dbReference>
<dbReference type="AlphaFoldDB" id="A0A2V5K9N1"/>
<name>A0A2V5K9N1_9BACL</name>
<accession>A0A2V5K9N1</accession>
<dbReference type="CDD" id="cd04301">
    <property type="entry name" value="NAT_SF"/>
    <property type="match status" value="1"/>
</dbReference>
<comment type="caution">
    <text evidence="2">The sequence shown here is derived from an EMBL/GenBank/DDBJ whole genome shotgun (WGS) entry which is preliminary data.</text>
</comment>
<keyword evidence="3" id="KW-1185">Reference proteome</keyword>
<evidence type="ECO:0000313" key="3">
    <source>
        <dbReference type="Proteomes" id="UP000247476"/>
    </source>
</evidence>
<protein>
    <submittedName>
        <fullName evidence="2">GNAT family N-acetyltransferase</fullName>
    </submittedName>
</protein>
<dbReference type="Pfam" id="PF13527">
    <property type="entry name" value="Acetyltransf_9"/>
    <property type="match status" value="1"/>
</dbReference>
<dbReference type="Proteomes" id="UP000247476">
    <property type="component" value="Unassembled WGS sequence"/>
</dbReference>
<gene>
    <name evidence="2" type="ORF">DLM86_12265</name>
</gene>
<sequence>MLIRTETANDHDAVFRLNREAFGGRETESRLVERIRGSAGFIPELSLVAVRNGRVVGHLLLSKAEIVDGERRHEAVVLAPIAVLPEEQRKGIGRALIGEGFERCVRLGFEVVCLIGHPDYYPRFGFRPAKEAGLELKQFRVPDDVFMVRELREGALQEIGGELRYPESFWTLSDKEETE</sequence>